<dbReference type="GO" id="GO:0035438">
    <property type="term" value="F:cyclic-di-GMP binding"/>
    <property type="evidence" value="ECO:0007669"/>
    <property type="project" value="UniProtKB-UniRule"/>
</dbReference>
<dbReference type="AlphaFoldDB" id="A0A1H0YJP8"/>
<keyword evidence="3 4" id="KW-0975">Bacterial flagellum</keyword>
<evidence type="ECO:0000256" key="4">
    <source>
        <dbReference type="HAMAP-Rule" id="MF_01457"/>
    </source>
</evidence>
<dbReference type="InterPro" id="IPR012349">
    <property type="entry name" value="Split_barrel_FMN-bd"/>
</dbReference>
<comment type="subunit">
    <text evidence="4">Monomer. Interacts with the flagellar basal bodies.</text>
</comment>
<gene>
    <name evidence="4" type="primary">ycgR</name>
    <name evidence="7" type="ORF">SAMN05443245_0116</name>
</gene>
<reference evidence="8" key="1">
    <citation type="submission" date="2016-10" db="EMBL/GenBank/DDBJ databases">
        <authorList>
            <person name="Varghese N."/>
        </authorList>
    </citation>
    <scope>NUCLEOTIDE SEQUENCE [LARGE SCALE GENOMIC DNA]</scope>
    <source>
        <strain evidence="8">GAS106B</strain>
    </source>
</reference>
<dbReference type="Pfam" id="PF07238">
    <property type="entry name" value="PilZ"/>
    <property type="match status" value="1"/>
</dbReference>
<evidence type="ECO:0000259" key="5">
    <source>
        <dbReference type="Pfam" id="PF07238"/>
    </source>
</evidence>
<keyword evidence="7" id="KW-0969">Cilium</keyword>
<dbReference type="Gene3D" id="2.30.110.10">
    <property type="entry name" value="Electron Transport, Fmn-binding Protein, Chain A"/>
    <property type="match status" value="1"/>
</dbReference>
<evidence type="ECO:0000313" key="7">
    <source>
        <dbReference type="EMBL" id="SDQ15308.1"/>
    </source>
</evidence>
<evidence type="ECO:0000256" key="1">
    <source>
        <dbReference type="ARBA" id="ARBA00022636"/>
    </source>
</evidence>
<organism evidence="7 8">
    <name type="scientific">Paraburkholderia fungorum</name>
    <dbReference type="NCBI Taxonomy" id="134537"/>
    <lineage>
        <taxon>Bacteria</taxon>
        <taxon>Pseudomonadati</taxon>
        <taxon>Pseudomonadota</taxon>
        <taxon>Betaproteobacteria</taxon>
        <taxon>Burkholderiales</taxon>
        <taxon>Burkholderiaceae</taxon>
        <taxon>Paraburkholderia</taxon>
    </lineage>
</organism>
<dbReference type="HAMAP" id="MF_01457">
    <property type="entry name" value="YcgR"/>
    <property type="match status" value="1"/>
</dbReference>
<dbReference type="Proteomes" id="UP000183487">
    <property type="component" value="Unassembled WGS sequence"/>
</dbReference>
<evidence type="ECO:0000259" key="6">
    <source>
        <dbReference type="Pfam" id="PF07317"/>
    </source>
</evidence>
<comment type="function">
    <text evidence="4">Acts as a flagellar brake, regulating swimming and swarming in a bis-(3'-5') cyclic diguanylic acid (c-di-GMP)-dependent manner. Binds 1 c-di-GMP dimer per subunit. Increasing levels of c-di-GMP lead to decreased motility.</text>
</comment>
<keyword evidence="2 4" id="KW-0547">Nucleotide-binding</keyword>
<sequence length="263" mass="29522">MHTGKPMDMNQSNGQRDMQAHVHVSQDEGANDFGRRNPLEIGVQLRNLVNRGDFLTVEYPGGQLVTRLLDVDVRGRTFTFDWGGVSNQNSGLLAAPRCKFHAAPDGVRVEFSVSTPRETKFEGMPAFEADFPDVLFYVQRREYFRVDAPVLDPYVCTGRFPDGASFRFEVHDLSLGGVGMRTADVRVAELPMGMRFEDCELVLGALGRLSLDLQLVSHRATALPNGTQRYQLGFRFLTLPGSAENTLQRLITQLEMKRRSLVR</sequence>
<evidence type="ECO:0000256" key="3">
    <source>
        <dbReference type="ARBA" id="ARBA00023143"/>
    </source>
</evidence>
<protein>
    <recommendedName>
        <fullName evidence="4">Flagellar brake protein YcgR</fullName>
    </recommendedName>
    <alternativeName>
        <fullName evidence="4">Cyclic di-GMP binding protein YcgR</fullName>
    </alternativeName>
</protein>
<dbReference type="Gene3D" id="2.40.10.220">
    <property type="entry name" value="predicted glycosyltransferase like domains"/>
    <property type="match status" value="1"/>
</dbReference>
<keyword evidence="7" id="KW-0282">Flagellum</keyword>
<dbReference type="InterPro" id="IPR009875">
    <property type="entry name" value="PilZ_domain"/>
</dbReference>
<keyword evidence="7" id="KW-0966">Cell projection</keyword>
<accession>A0A1H0YJP8</accession>
<comment type="subcellular location">
    <subcellularLocation>
        <location evidence="4">Bacterial flagellum basal body</location>
    </subcellularLocation>
</comment>
<dbReference type="GO" id="GO:0009425">
    <property type="term" value="C:bacterial-type flagellum basal body"/>
    <property type="evidence" value="ECO:0007669"/>
    <property type="project" value="UniProtKB-SubCell"/>
</dbReference>
<dbReference type="GO" id="GO:0071945">
    <property type="term" value="P:regulation of bacterial-type flagellum-dependent cell motility by regulation of motor speed"/>
    <property type="evidence" value="ECO:0007669"/>
    <property type="project" value="UniProtKB-UniRule"/>
</dbReference>
<keyword evidence="8" id="KW-1185">Reference proteome</keyword>
<evidence type="ECO:0000313" key="8">
    <source>
        <dbReference type="Proteomes" id="UP000183487"/>
    </source>
</evidence>
<feature type="domain" description="PilZ" evidence="5">
    <location>
        <begin position="139"/>
        <end position="252"/>
    </location>
</feature>
<dbReference type="GO" id="GO:0071973">
    <property type="term" value="P:bacterial-type flagellum-dependent cell motility"/>
    <property type="evidence" value="ECO:0007669"/>
    <property type="project" value="UniProtKB-UniRule"/>
</dbReference>
<evidence type="ECO:0000256" key="2">
    <source>
        <dbReference type="ARBA" id="ARBA00022741"/>
    </source>
</evidence>
<comment type="similarity">
    <text evidence="4">Belongs to the YcgR family.</text>
</comment>
<dbReference type="EMBL" id="FNKP01000001">
    <property type="protein sequence ID" value="SDQ15308.1"/>
    <property type="molecule type" value="Genomic_DNA"/>
</dbReference>
<keyword evidence="1 4" id="KW-0973">c-di-GMP</keyword>
<feature type="domain" description="Type III secretion system flagellar brake protein YcgR PilZN" evidence="6">
    <location>
        <begin position="34"/>
        <end position="136"/>
    </location>
</feature>
<dbReference type="InterPro" id="IPR023787">
    <property type="entry name" value="T3SS_YcgR"/>
</dbReference>
<dbReference type="Pfam" id="PF07317">
    <property type="entry name" value="PilZN"/>
    <property type="match status" value="1"/>
</dbReference>
<proteinExistence type="inferred from homology"/>
<dbReference type="InterPro" id="IPR009926">
    <property type="entry name" value="T3SS_YcgR_PilZN"/>
</dbReference>
<dbReference type="OrthoDB" id="5572581at2"/>
<name>A0A1H0YJP8_9BURK</name>